<proteinExistence type="predicted"/>
<dbReference type="GO" id="GO:0005829">
    <property type="term" value="C:cytosol"/>
    <property type="evidence" value="ECO:0007669"/>
    <property type="project" value="TreeGrafter"/>
</dbReference>
<keyword evidence="1" id="KW-0521">NADP</keyword>
<sequence>MVKAIRVEQLGDPQKDVEIGEAKEGEVRVRNKAVGVNFIDVYFRTRVYKVPSLPYTPGVEGVGEVTAVGVWVTDMKVGDVVAYSCQPLGSYAEEHILPALQLVPLPPSIHPIVGHPSCPRA</sequence>
<comment type="caution">
    <text evidence="4">The sequence shown here is derived from an EMBL/GenBank/DDBJ whole genome shotgun (WGS) entry which is preliminary data.</text>
</comment>
<evidence type="ECO:0000256" key="1">
    <source>
        <dbReference type="ARBA" id="ARBA00022857"/>
    </source>
</evidence>
<dbReference type="AlphaFoldDB" id="A0A445IUQ7"/>
<reference evidence="4 5" key="1">
    <citation type="submission" date="2018-09" db="EMBL/GenBank/DDBJ databases">
        <title>A high-quality reference genome of wild soybean provides a powerful tool to mine soybean genomes.</title>
        <authorList>
            <person name="Xie M."/>
            <person name="Chung C.Y.L."/>
            <person name="Li M.-W."/>
            <person name="Wong F.-L."/>
            <person name="Chan T.-F."/>
            <person name="Lam H.-M."/>
        </authorList>
    </citation>
    <scope>NUCLEOTIDE SEQUENCE [LARGE SCALE GENOMIC DNA]</scope>
    <source>
        <strain evidence="5">cv. W05</strain>
        <tissue evidence="4">Hypocotyl of etiolated seedlings</tissue>
    </source>
</reference>
<organism evidence="4 5">
    <name type="scientific">Glycine soja</name>
    <name type="common">Wild soybean</name>
    <dbReference type="NCBI Taxonomy" id="3848"/>
    <lineage>
        <taxon>Eukaryota</taxon>
        <taxon>Viridiplantae</taxon>
        <taxon>Streptophyta</taxon>
        <taxon>Embryophyta</taxon>
        <taxon>Tracheophyta</taxon>
        <taxon>Spermatophyta</taxon>
        <taxon>Magnoliopsida</taxon>
        <taxon>eudicotyledons</taxon>
        <taxon>Gunneridae</taxon>
        <taxon>Pentapetalae</taxon>
        <taxon>rosids</taxon>
        <taxon>fabids</taxon>
        <taxon>Fabales</taxon>
        <taxon>Fabaceae</taxon>
        <taxon>Papilionoideae</taxon>
        <taxon>50 kb inversion clade</taxon>
        <taxon>NPAAA clade</taxon>
        <taxon>indigoferoid/millettioid clade</taxon>
        <taxon>Phaseoleae</taxon>
        <taxon>Glycine</taxon>
        <taxon>Glycine subgen. Soja</taxon>
    </lineage>
</organism>
<evidence type="ECO:0000259" key="3">
    <source>
        <dbReference type="Pfam" id="PF08240"/>
    </source>
</evidence>
<dbReference type="Pfam" id="PF08240">
    <property type="entry name" value="ADH_N"/>
    <property type="match status" value="1"/>
</dbReference>
<dbReference type="GO" id="GO:0070402">
    <property type="term" value="F:NADPH binding"/>
    <property type="evidence" value="ECO:0007669"/>
    <property type="project" value="TreeGrafter"/>
</dbReference>
<dbReference type="SUPFAM" id="SSF50129">
    <property type="entry name" value="GroES-like"/>
    <property type="match status" value="1"/>
</dbReference>
<dbReference type="Gene3D" id="3.90.180.10">
    <property type="entry name" value="Medium-chain alcohol dehydrogenases, catalytic domain"/>
    <property type="match status" value="1"/>
</dbReference>
<dbReference type="InterPro" id="IPR011032">
    <property type="entry name" value="GroES-like_sf"/>
</dbReference>
<dbReference type="PANTHER" id="PTHR48106:SF13">
    <property type="entry name" value="QUINONE OXIDOREDUCTASE-RELATED"/>
    <property type="match status" value="1"/>
</dbReference>
<dbReference type="GO" id="GO:0003960">
    <property type="term" value="F:quinone reductase (NADPH) activity"/>
    <property type="evidence" value="ECO:0007669"/>
    <property type="project" value="TreeGrafter"/>
</dbReference>
<keyword evidence="5" id="KW-1185">Reference proteome</keyword>
<gene>
    <name evidence="4" type="ORF">D0Y65_022746</name>
</gene>
<feature type="domain" description="Alcohol dehydrogenase-like N-terminal" evidence="3">
    <location>
        <begin position="24"/>
        <end position="106"/>
    </location>
</feature>
<dbReference type="EMBL" id="QZWG01000009">
    <property type="protein sequence ID" value="RZB89902.1"/>
    <property type="molecule type" value="Genomic_DNA"/>
</dbReference>
<evidence type="ECO:0000256" key="2">
    <source>
        <dbReference type="ARBA" id="ARBA00023002"/>
    </source>
</evidence>
<keyword evidence="2" id="KW-0560">Oxidoreductase</keyword>
<dbReference type="PANTHER" id="PTHR48106">
    <property type="entry name" value="QUINONE OXIDOREDUCTASE PIG3-RELATED"/>
    <property type="match status" value="1"/>
</dbReference>
<dbReference type="InterPro" id="IPR013154">
    <property type="entry name" value="ADH-like_N"/>
</dbReference>
<accession>A0A445IUQ7</accession>
<protein>
    <submittedName>
        <fullName evidence="4">Quinone oxidoreductase</fullName>
    </submittedName>
</protein>
<name>A0A445IUQ7_GLYSO</name>
<evidence type="ECO:0000313" key="5">
    <source>
        <dbReference type="Proteomes" id="UP000289340"/>
    </source>
</evidence>
<evidence type="ECO:0000313" key="4">
    <source>
        <dbReference type="EMBL" id="RZB89902.1"/>
    </source>
</evidence>
<dbReference type="Proteomes" id="UP000289340">
    <property type="component" value="Chromosome 9"/>
</dbReference>
<dbReference type="GO" id="GO:0035925">
    <property type="term" value="F:mRNA 3'-UTR AU-rich region binding"/>
    <property type="evidence" value="ECO:0007669"/>
    <property type="project" value="TreeGrafter"/>
</dbReference>